<reference evidence="1" key="3">
    <citation type="submission" date="2024-09" db="EMBL/GenBank/DDBJ databases">
        <authorList>
            <person name="Sun Q."/>
            <person name="Mori K."/>
        </authorList>
    </citation>
    <scope>NUCLEOTIDE SEQUENCE</scope>
    <source>
        <strain evidence="1">NBRC 112440</strain>
    </source>
</reference>
<protein>
    <submittedName>
        <fullName evidence="1">Uncharacterized protein</fullName>
    </submittedName>
</protein>
<evidence type="ECO:0000313" key="2">
    <source>
        <dbReference type="EMBL" id="MFC6592872.1"/>
    </source>
</evidence>
<dbReference type="EMBL" id="JBHSWD010000002">
    <property type="protein sequence ID" value="MFC6592872.1"/>
    <property type="molecule type" value="Genomic_DNA"/>
</dbReference>
<keyword evidence="3" id="KW-1185">Reference proteome</keyword>
<proteinExistence type="predicted"/>
<evidence type="ECO:0000313" key="3">
    <source>
        <dbReference type="Proteomes" id="UP001596297"/>
    </source>
</evidence>
<accession>A0ABW1YE77</accession>
<dbReference type="EMBL" id="JBHSWD010000002">
    <property type="protein sequence ID" value="MFC6592599.1"/>
    <property type="molecule type" value="Genomic_DNA"/>
</dbReference>
<dbReference type="RefSeq" id="WP_380083717.1">
    <property type="nucleotide sequence ID" value="NZ_JBHSWD010000002.1"/>
</dbReference>
<gene>
    <name evidence="1" type="ORF">ACFP81_11750</name>
    <name evidence="2" type="ORF">ACFP81_13280</name>
</gene>
<name>A0ABW1YE77_9DEIO</name>
<dbReference type="Proteomes" id="UP001596297">
    <property type="component" value="Unassembled WGS sequence"/>
</dbReference>
<comment type="caution">
    <text evidence="1">The sequence shown here is derived from an EMBL/GenBank/DDBJ whole genome shotgun (WGS) entry which is preliminary data.</text>
</comment>
<organism evidence="1 3">
    <name type="scientific">Deinococcus lacus</name>
    <dbReference type="NCBI Taxonomy" id="392561"/>
    <lineage>
        <taxon>Bacteria</taxon>
        <taxon>Thermotogati</taxon>
        <taxon>Deinococcota</taxon>
        <taxon>Deinococci</taxon>
        <taxon>Deinococcales</taxon>
        <taxon>Deinococcaceae</taxon>
        <taxon>Deinococcus</taxon>
    </lineage>
</organism>
<evidence type="ECO:0000313" key="1">
    <source>
        <dbReference type="EMBL" id="MFC6592599.1"/>
    </source>
</evidence>
<reference evidence="1" key="1">
    <citation type="journal article" date="2014" name="Int. J. Syst. Evol. Microbiol.">
        <title>Complete genome of a new Firmicutes species belonging to the dominant human colonic microbiota ('Ruminococcus bicirculans') reveals two chromosomes and a selective capacity to utilize plant glucans.</title>
        <authorList>
            <consortium name="NISC Comparative Sequencing Program"/>
            <person name="Wegmann U."/>
            <person name="Louis P."/>
            <person name="Goesmann A."/>
            <person name="Henrissat B."/>
            <person name="Duncan S.H."/>
            <person name="Flint H.J."/>
        </authorList>
    </citation>
    <scope>NUCLEOTIDE SEQUENCE</scope>
    <source>
        <strain evidence="1">NBRC 112440</strain>
    </source>
</reference>
<reference evidence="3" key="2">
    <citation type="journal article" date="2019" name="Int. J. Syst. Evol. Microbiol.">
        <title>The Global Catalogue of Microorganisms (GCM) 10K type strain sequencing project: providing services to taxonomists for standard genome sequencing and annotation.</title>
        <authorList>
            <consortium name="The Broad Institute Genomics Platform"/>
            <consortium name="The Broad Institute Genome Sequencing Center for Infectious Disease"/>
            <person name="Wu L."/>
            <person name="Ma J."/>
        </authorList>
    </citation>
    <scope>NUCLEOTIDE SEQUENCE [LARGE SCALE GENOMIC DNA]</scope>
    <source>
        <strain evidence="3">CGMCC 1.15772</strain>
    </source>
</reference>
<sequence length="189" mass="21846">MTRPDMFNQTDADYGLSFERAWGDSYTVSGSGFIESYYFGNDSEDEQREFLEELFSSLAESDYDIDTLVFTFSNENIDSYNDYSVESNFSERKPKEYALGAYISVMEIPQPIAIEIDKETSIELDEDEQFNFFETEYEGQSEMAATETFYTPLEVIKRYGYSARLLELAEIQGQLLEAHEVLRGRGIHL</sequence>